<comment type="caution">
    <text evidence="4">The sequence shown here is derived from an EMBL/GenBank/DDBJ whole genome shotgun (WGS) entry which is preliminary data.</text>
</comment>
<feature type="chain" id="PRO_5042862415" evidence="3">
    <location>
        <begin position="25"/>
        <end position="402"/>
    </location>
</feature>
<evidence type="ECO:0000313" key="4">
    <source>
        <dbReference type="EMBL" id="KAK4215992.1"/>
    </source>
</evidence>
<reference evidence="4" key="2">
    <citation type="submission" date="2023-05" db="EMBL/GenBank/DDBJ databases">
        <authorList>
            <consortium name="Lawrence Berkeley National Laboratory"/>
            <person name="Steindorff A."/>
            <person name="Hensen N."/>
            <person name="Bonometti L."/>
            <person name="Westerberg I."/>
            <person name="Brannstrom I.O."/>
            <person name="Guillou S."/>
            <person name="Cros-Aarteil S."/>
            <person name="Calhoun S."/>
            <person name="Haridas S."/>
            <person name="Kuo A."/>
            <person name="Mondo S."/>
            <person name="Pangilinan J."/>
            <person name="Riley R."/>
            <person name="Labutti K."/>
            <person name="Andreopoulos B."/>
            <person name="Lipzen A."/>
            <person name="Chen C."/>
            <person name="Yanf M."/>
            <person name="Daum C."/>
            <person name="Ng V."/>
            <person name="Clum A."/>
            <person name="Ohm R."/>
            <person name="Martin F."/>
            <person name="Silar P."/>
            <person name="Natvig D."/>
            <person name="Lalanne C."/>
            <person name="Gautier V."/>
            <person name="Ament-Velasquez S.L."/>
            <person name="Kruys A."/>
            <person name="Hutchinson M.I."/>
            <person name="Powell A.J."/>
            <person name="Barry K."/>
            <person name="Miller A.N."/>
            <person name="Grigoriev I.V."/>
            <person name="Debuchy R."/>
            <person name="Gladieux P."/>
            <person name="Thoren M.H."/>
            <person name="Johannesson H."/>
        </authorList>
    </citation>
    <scope>NUCLEOTIDE SEQUENCE</scope>
    <source>
        <strain evidence="4">PSN293</strain>
    </source>
</reference>
<feature type="compositionally biased region" description="Basic and acidic residues" evidence="1">
    <location>
        <begin position="316"/>
        <end position="327"/>
    </location>
</feature>
<feature type="signal peptide" evidence="3">
    <location>
        <begin position="1"/>
        <end position="24"/>
    </location>
</feature>
<evidence type="ECO:0000313" key="5">
    <source>
        <dbReference type="Proteomes" id="UP001301769"/>
    </source>
</evidence>
<dbReference type="EMBL" id="MU858073">
    <property type="protein sequence ID" value="KAK4215992.1"/>
    <property type="molecule type" value="Genomic_DNA"/>
</dbReference>
<sequence length="402" mass="45157">MANLVEPAALLVLILSLSGSVSNAAPTELILDNHPSFRDETVRDWCVLLTNGTVIPNAPELYLWPVRKEAVGWYQCPSTVVDTDAVDTTVVITATTASEKQSQKGLQAMDAWWPYPPPHQKPGLKTWTLFRSWPQTHLRVFPNWQTHQPVTAGSITEEGLKLEQKRRLRRPWLSSGSEWENDWQLPLPAPAVFGVGDEDGEEQEGDLVFGLPLSDGNENESEKQLSKNKREVVRRWSQGSLEEIPHGSQEEEEHKPNVVDRWEDGDGKTESANPTSNNHTQAEEVEENSAEEHHHHHHHHHHHEEIKENTAAGENAKGHEGHEGHDHHGPMCDWSFWEPVIGVLVVLAGLWWFLVRRGRAGFGGLSPGFTVHKPAWVSSLGRGFRKEKWGGDVEEGQAMLTV</sequence>
<proteinExistence type="predicted"/>
<name>A0AAN7BAE1_9PEZI</name>
<accession>A0AAN7BAE1</accession>
<keyword evidence="2" id="KW-0472">Membrane</keyword>
<gene>
    <name evidence="4" type="ORF">QBC37DRAFT_398071</name>
</gene>
<reference evidence="4" key="1">
    <citation type="journal article" date="2023" name="Mol. Phylogenet. Evol.">
        <title>Genome-scale phylogeny and comparative genomics of the fungal order Sordariales.</title>
        <authorList>
            <person name="Hensen N."/>
            <person name="Bonometti L."/>
            <person name="Westerberg I."/>
            <person name="Brannstrom I.O."/>
            <person name="Guillou S."/>
            <person name="Cros-Aarteil S."/>
            <person name="Calhoun S."/>
            <person name="Haridas S."/>
            <person name="Kuo A."/>
            <person name="Mondo S."/>
            <person name="Pangilinan J."/>
            <person name="Riley R."/>
            <person name="LaButti K."/>
            <person name="Andreopoulos B."/>
            <person name="Lipzen A."/>
            <person name="Chen C."/>
            <person name="Yan M."/>
            <person name="Daum C."/>
            <person name="Ng V."/>
            <person name="Clum A."/>
            <person name="Steindorff A."/>
            <person name="Ohm R.A."/>
            <person name="Martin F."/>
            <person name="Silar P."/>
            <person name="Natvig D.O."/>
            <person name="Lalanne C."/>
            <person name="Gautier V."/>
            <person name="Ament-Velasquez S.L."/>
            <person name="Kruys A."/>
            <person name="Hutchinson M.I."/>
            <person name="Powell A.J."/>
            <person name="Barry K."/>
            <person name="Miller A.N."/>
            <person name="Grigoriev I.V."/>
            <person name="Debuchy R."/>
            <person name="Gladieux P."/>
            <person name="Hiltunen Thoren M."/>
            <person name="Johannesson H."/>
        </authorList>
    </citation>
    <scope>NUCLEOTIDE SEQUENCE</scope>
    <source>
        <strain evidence="4">PSN293</strain>
    </source>
</reference>
<dbReference type="AlphaFoldDB" id="A0AAN7BAE1"/>
<feature type="region of interest" description="Disordered" evidence="1">
    <location>
        <begin position="190"/>
        <end position="327"/>
    </location>
</feature>
<organism evidence="4 5">
    <name type="scientific">Rhypophila decipiens</name>
    <dbReference type="NCBI Taxonomy" id="261697"/>
    <lineage>
        <taxon>Eukaryota</taxon>
        <taxon>Fungi</taxon>
        <taxon>Dikarya</taxon>
        <taxon>Ascomycota</taxon>
        <taxon>Pezizomycotina</taxon>
        <taxon>Sordariomycetes</taxon>
        <taxon>Sordariomycetidae</taxon>
        <taxon>Sordariales</taxon>
        <taxon>Naviculisporaceae</taxon>
        <taxon>Rhypophila</taxon>
    </lineage>
</organism>
<keyword evidence="2" id="KW-0812">Transmembrane</keyword>
<feature type="compositionally biased region" description="Polar residues" evidence="1">
    <location>
        <begin position="270"/>
        <end position="280"/>
    </location>
</feature>
<protein>
    <submittedName>
        <fullName evidence="4">Uncharacterized protein</fullName>
    </submittedName>
</protein>
<keyword evidence="3" id="KW-0732">Signal</keyword>
<evidence type="ECO:0000256" key="1">
    <source>
        <dbReference type="SAM" id="MobiDB-lite"/>
    </source>
</evidence>
<keyword evidence="5" id="KW-1185">Reference proteome</keyword>
<evidence type="ECO:0000256" key="2">
    <source>
        <dbReference type="SAM" id="Phobius"/>
    </source>
</evidence>
<feature type="compositionally biased region" description="Acidic residues" evidence="1">
    <location>
        <begin position="196"/>
        <end position="205"/>
    </location>
</feature>
<feature type="compositionally biased region" description="Basic and acidic residues" evidence="1">
    <location>
        <begin position="220"/>
        <end position="234"/>
    </location>
</feature>
<evidence type="ECO:0000256" key="3">
    <source>
        <dbReference type="SAM" id="SignalP"/>
    </source>
</evidence>
<keyword evidence="2" id="KW-1133">Transmembrane helix</keyword>
<feature type="transmembrane region" description="Helical" evidence="2">
    <location>
        <begin position="336"/>
        <end position="355"/>
    </location>
</feature>
<dbReference type="Proteomes" id="UP001301769">
    <property type="component" value="Unassembled WGS sequence"/>
</dbReference>
<feature type="compositionally biased region" description="Basic and acidic residues" evidence="1">
    <location>
        <begin position="243"/>
        <end position="269"/>
    </location>
</feature>